<dbReference type="GO" id="GO:0004047">
    <property type="term" value="F:aminomethyltransferase activity"/>
    <property type="evidence" value="ECO:0007669"/>
    <property type="project" value="UniProtKB-EC"/>
</dbReference>
<proteinExistence type="predicted"/>
<feature type="binding site" evidence="1">
    <location>
        <position position="195"/>
    </location>
    <ligand>
        <name>substrate</name>
    </ligand>
</feature>
<dbReference type="eggNOG" id="COG0404">
    <property type="taxonomic scope" value="Bacteria"/>
</dbReference>
<dbReference type="STRING" id="265072.Mfla_0439"/>
<dbReference type="Proteomes" id="UP000002440">
    <property type="component" value="Chromosome"/>
</dbReference>
<dbReference type="GO" id="GO:0032259">
    <property type="term" value="P:methylation"/>
    <property type="evidence" value="ECO:0007669"/>
    <property type="project" value="UniProtKB-KW"/>
</dbReference>
<dbReference type="GO" id="GO:0008168">
    <property type="term" value="F:methyltransferase activity"/>
    <property type="evidence" value="ECO:0007669"/>
    <property type="project" value="UniProtKB-KW"/>
</dbReference>
<evidence type="ECO:0000256" key="1">
    <source>
        <dbReference type="PIRSR" id="PIRSR006487-1"/>
    </source>
</evidence>
<dbReference type="Pfam" id="PF08669">
    <property type="entry name" value="GCV_T_C"/>
    <property type="match status" value="1"/>
</dbReference>
<dbReference type="InterPro" id="IPR013977">
    <property type="entry name" value="GcvT_C"/>
</dbReference>
<dbReference type="EC" id="2.1.2.10" evidence="4"/>
<protein>
    <submittedName>
        <fullName evidence="4">Aminomethyltransferase</fullName>
        <ecNumber evidence="4">2.1.2.10</ecNumber>
    </submittedName>
</protein>
<dbReference type="InterPro" id="IPR028896">
    <property type="entry name" value="GcvT/YgfZ/DmdA"/>
</dbReference>
<dbReference type="PANTHER" id="PTHR43757:SF2">
    <property type="entry name" value="AMINOMETHYLTRANSFERASE, MITOCHONDRIAL"/>
    <property type="match status" value="1"/>
</dbReference>
<feature type="domain" description="Aminomethyltransferase C-terminal" evidence="3">
    <location>
        <begin position="283"/>
        <end position="360"/>
    </location>
</feature>
<keyword evidence="4" id="KW-0489">Methyltransferase</keyword>
<evidence type="ECO:0000259" key="3">
    <source>
        <dbReference type="Pfam" id="PF08669"/>
    </source>
</evidence>
<evidence type="ECO:0000313" key="4">
    <source>
        <dbReference type="EMBL" id="ABE48709.1"/>
    </source>
</evidence>
<dbReference type="PIRSF" id="PIRSF006487">
    <property type="entry name" value="GcvT"/>
    <property type="match status" value="1"/>
</dbReference>
<dbReference type="OrthoDB" id="9774591at2"/>
<feature type="domain" description="GCVT N-terminal" evidence="2">
    <location>
        <begin position="9"/>
        <end position="263"/>
    </location>
</feature>
<dbReference type="Gene3D" id="3.30.1360.120">
    <property type="entry name" value="Probable tRNA modification gtpase trme, domain 1"/>
    <property type="match status" value="1"/>
</dbReference>
<dbReference type="InterPro" id="IPR027266">
    <property type="entry name" value="TrmE/GcvT-like"/>
</dbReference>
<dbReference type="AlphaFoldDB" id="Q1H478"/>
<dbReference type="InterPro" id="IPR029043">
    <property type="entry name" value="GcvT/YgfZ_C"/>
</dbReference>
<gene>
    <name evidence="4" type="ordered locus">Mfla_0439</name>
</gene>
<keyword evidence="5" id="KW-1185">Reference proteome</keyword>
<reference evidence="4 5" key="1">
    <citation type="submission" date="2006-03" db="EMBL/GenBank/DDBJ databases">
        <title>Complete sequence of Methylobacillus flagellatus KT.</title>
        <authorList>
            <consortium name="US DOE Joint Genome Institute"/>
            <person name="Copeland A."/>
            <person name="Lucas S."/>
            <person name="Lapidus A."/>
            <person name="Barry K."/>
            <person name="Detter J.C."/>
            <person name="Glavina del Rio T."/>
            <person name="Hammon N."/>
            <person name="Israni S."/>
            <person name="Dalin E."/>
            <person name="Tice H."/>
            <person name="Pitluck S."/>
            <person name="Brettin T."/>
            <person name="Bruce D."/>
            <person name="Han C."/>
            <person name="Tapia R."/>
            <person name="Saunders E."/>
            <person name="Gilna P."/>
            <person name="Schmutz J."/>
            <person name="Larimer F."/>
            <person name="Land M."/>
            <person name="Kyrpides N."/>
            <person name="Anderson I."/>
            <person name="Richardson P."/>
        </authorList>
    </citation>
    <scope>NUCLEOTIDE SEQUENCE [LARGE SCALE GENOMIC DNA]</scope>
    <source>
        <strain evidence="5">KT / ATCC 51484 / DSM 6875</strain>
    </source>
</reference>
<organism evidence="4 5">
    <name type="scientific">Methylobacillus flagellatus (strain ATCC 51484 / DSM 6875 / VKM B-1610 / KT)</name>
    <dbReference type="NCBI Taxonomy" id="265072"/>
    <lineage>
        <taxon>Bacteria</taxon>
        <taxon>Pseudomonadati</taxon>
        <taxon>Pseudomonadota</taxon>
        <taxon>Betaproteobacteria</taxon>
        <taxon>Nitrosomonadales</taxon>
        <taxon>Methylophilaceae</taxon>
        <taxon>Methylobacillus</taxon>
    </lineage>
</organism>
<dbReference type="PANTHER" id="PTHR43757">
    <property type="entry name" value="AMINOMETHYLTRANSFERASE"/>
    <property type="match status" value="1"/>
</dbReference>
<dbReference type="SUPFAM" id="SSF103025">
    <property type="entry name" value="Folate-binding domain"/>
    <property type="match status" value="1"/>
</dbReference>
<evidence type="ECO:0000313" key="5">
    <source>
        <dbReference type="Proteomes" id="UP000002440"/>
    </source>
</evidence>
<name>Q1H478_METFK</name>
<dbReference type="InterPro" id="IPR006222">
    <property type="entry name" value="GCVT_N"/>
</dbReference>
<dbReference type="HOGENOM" id="CLU_007884_10_2_4"/>
<dbReference type="EMBL" id="CP000284">
    <property type="protein sequence ID" value="ABE48709.1"/>
    <property type="molecule type" value="Genomic_DNA"/>
</dbReference>
<accession>Q1H478</accession>
<evidence type="ECO:0000259" key="2">
    <source>
        <dbReference type="Pfam" id="PF01571"/>
    </source>
</evidence>
<keyword evidence="4" id="KW-0808">Transferase</keyword>
<dbReference type="KEGG" id="mfa:Mfla_0439"/>
<sequence length="372" mass="40658">MSRNSILNERHRALGSKLDGETWNDMPIPWSYDTDVHDEVVAVRSRAGLYDVSALNIVNVTGPDAERAVDRLVARDITRLKPGHSLLAAEVNEAGAICDDIMVIRDAANSFRISHGSGATKQQLAKAAEGLDVKVEPDLDAHILSLQGPKSLSVLKPLLAFDLDELAYFQHKQTQLFGKTVYIARGGYSGELGYEIYCRAEDAVLLWDEILKAGEPFGVIPASWNSLELTRIEAALLFFPFEMIEGDTTPWEVNMAWGVDIDKPGDYIGKAAVLASRGKERFRQVGLICRAATAVEAGAAIYHEGRQVGVVTSASYSRYLMQSLALAHIAPALAVNGTAVEVKGKAASWPAYVAPTPFYDPLRLRTHPREEV</sequence>
<dbReference type="RefSeq" id="WP_011478806.1">
    <property type="nucleotide sequence ID" value="NC_007947.1"/>
</dbReference>
<dbReference type="Pfam" id="PF01571">
    <property type="entry name" value="GCV_T"/>
    <property type="match status" value="1"/>
</dbReference>
<dbReference type="SUPFAM" id="SSF101790">
    <property type="entry name" value="Aminomethyltransferase beta-barrel domain"/>
    <property type="match status" value="1"/>
</dbReference>